<sequence>MEYINLPRSLPSEEQFDRLVNKYKDFRLFSMAQSPGSFGSTLAREESFPRETWVSRVTNPLATNLVAVVRPPGLDSPPLEGKLELTLEQPWLASLTLVGPLDPAKAEEMYGKAMHIAPGMASFGPPEEATGIKWQFALNAMYVVPEGRGRGLAKGIVKSAVQLAVSMGEGQGARVVLLVDYDNEAARAVYKSSGFEVTHRYWFDDHRVGRSGQTEAAVMKLDTNGLCSR</sequence>
<dbReference type="Pfam" id="PF00583">
    <property type="entry name" value="Acetyltransf_1"/>
    <property type="match status" value="1"/>
</dbReference>
<evidence type="ECO:0000313" key="2">
    <source>
        <dbReference type="EMBL" id="KAG7133441.1"/>
    </source>
</evidence>
<protein>
    <recommendedName>
        <fullName evidence="1">N-acetyltransferase domain-containing protein</fullName>
    </recommendedName>
</protein>
<gene>
    <name evidence="2" type="ORF">HYQ45_008384</name>
</gene>
<dbReference type="Proteomes" id="UP000689129">
    <property type="component" value="Unassembled WGS sequence"/>
</dbReference>
<dbReference type="AlphaFoldDB" id="A0A8I2ZMA3"/>
<reference evidence="2" key="1">
    <citation type="journal article" date="2021" name="Mol. Plant Pathol.">
        <title>A 20-kb lineage-specific genomic region tames virulence in pathogenic amphidiploid Verticillium longisporum.</title>
        <authorList>
            <person name="Harting R."/>
            <person name="Starke J."/>
            <person name="Kusch H."/>
            <person name="Poggeler S."/>
            <person name="Maurus I."/>
            <person name="Schluter R."/>
            <person name="Landesfeind M."/>
            <person name="Bulla I."/>
            <person name="Nowrousian M."/>
            <person name="de Jonge R."/>
            <person name="Stahlhut G."/>
            <person name="Hoff K.J."/>
            <person name="Asshauer K.P."/>
            <person name="Thurmer A."/>
            <person name="Stanke M."/>
            <person name="Daniel R."/>
            <person name="Morgenstern B."/>
            <person name="Thomma B.P.H.J."/>
            <person name="Kronstad J.W."/>
            <person name="Braus-Stromeyer S.A."/>
            <person name="Braus G.H."/>
        </authorList>
    </citation>
    <scope>NUCLEOTIDE SEQUENCE</scope>
    <source>
        <strain evidence="2">Vl32</strain>
    </source>
</reference>
<organism evidence="2 3">
    <name type="scientific">Verticillium longisporum</name>
    <name type="common">Verticillium dahliae var. longisporum</name>
    <dbReference type="NCBI Taxonomy" id="100787"/>
    <lineage>
        <taxon>Eukaryota</taxon>
        <taxon>Fungi</taxon>
        <taxon>Dikarya</taxon>
        <taxon>Ascomycota</taxon>
        <taxon>Pezizomycotina</taxon>
        <taxon>Sordariomycetes</taxon>
        <taxon>Hypocreomycetidae</taxon>
        <taxon>Glomerellales</taxon>
        <taxon>Plectosphaerellaceae</taxon>
        <taxon>Verticillium</taxon>
    </lineage>
</organism>
<dbReference type="GO" id="GO:0016747">
    <property type="term" value="F:acyltransferase activity, transferring groups other than amino-acyl groups"/>
    <property type="evidence" value="ECO:0007669"/>
    <property type="project" value="InterPro"/>
</dbReference>
<comment type="caution">
    <text evidence="2">The sequence shown here is derived from an EMBL/GenBank/DDBJ whole genome shotgun (WGS) entry which is preliminary data.</text>
</comment>
<accession>A0A8I2ZMA3</accession>
<proteinExistence type="predicted"/>
<evidence type="ECO:0000259" key="1">
    <source>
        <dbReference type="PROSITE" id="PS51186"/>
    </source>
</evidence>
<evidence type="ECO:0000313" key="3">
    <source>
        <dbReference type="Proteomes" id="UP000689129"/>
    </source>
</evidence>
<dbReference type="EMBL" id="JAEMWZ010000159">
    <property type="protein sequence ID" value="KAG7133441.1"/>
    <property type="molecule type" value="Genomic_DNA"/>
</dbReference>
<dbReference type="InterPro" id="IPR000182">
    <property type="entry name" value="GNAT_dom"/>
</dbReference>
<dbReference type="PROSITE" id="PS51186">
    <property type="entry name" value="GNAT"/>
    <property type="match status" value="1"/>
</dbReference>
<dbReference type="OrthoDB" id="41532at2759"/>
<feature type="domain" description="N-acetyltransferase" evidence="1">
    <location>
        <begin position="67"/>
        <end position="224"/>
    </location>
</feature>
<name>A0A8I2ZMA3_VERLO</name>